<protein>
    <submittedName>
        <fullName evidence="1">Uncharacterized protein</fullName>
    </submittedName>
</protein>
<dbReference type="RefSeq" id="WP_178138957.1">
    <property type="nucleotide sequence ID" value="NZ_FQXP01000005.1"/>
</dbReference>
<accession>A0A1M5W6B1</accession>
<dbReference type="AlphaFoldDB" id="A0A1M5W6B1"/>
<organism evidence="1 2">
    <name type="scientific">Clostridium collagenovorans DSM 3089</name>
    <dbReference type="NCBI Taxonomy" id="1121306"/>
    <lineage>
        <taxon>Bacteria</taxon>
        <taxon>Bacillati</taxon>
        <taxon>Bacillota</taxon>
        <taxon>Clostridia</taxon>
        <taxon>Eubacteriales</taxon>
        <taxon>Clostridiaceae</taxon>
        <taxon>Clostridium</taxon>
    </lineage>
</organism>
<dbReference type="EMBL" id="FQXP01000005">
    <property type="protein sequence ID" value="SHH82724.1"/>
    <property type="molecule type" value="Genomic_DNA"/>
</dbReference>
<name>A0A1M5W6B1_9CLOT</name>
<proteinExistence type="predicted"/>
<dbReference type="Proteomes" id="UP000184526">
    <property type="component" value="Unassembled WGS sequence"/>
</dbReference>
<gene>
    <name evidence="1" type="ORF">SAMN02745196_01564</name>
</gene>
<evidence type="ECO:0000313" key="1">
    <source>
        <dbReference type="EMBL" id="SHH82724.1"/>
    </source>
</evidence>
<sequence length="54" mass="6597">MIAFDEIDIRIADFNHYFNLNKFENRNKDEKIKTTKKHIEQHTSGYTFTYIVEE</sequence>
<evidence type="ECO:0000313" key="2">
    <source>
        <dbReference type="Proteomes" id="UP000184526"/>
    </source>
</evidence>
<reference evidence="1 2" key="1">
    <citation type="submission" date="2016-11" db="EMBL/GenBank/DDBJ databases">
        <authorList>
            <person name="Jaros S."/>
            <person name="Januszkiewicz K."/>
            <person name="Wedrychowicz H."/>
        </authorList>
    </citation>
    <scope>NUCLEOTIDE SEQUENCE [LARGE SCALE GENOMIC DNA]</scope>
    <source>
        <strain evidence="1 2">DSM 3089</strain>
    </source>
</reference>
<keyword evidence="2" id="KW-1185">Reference proteome</keyword>